<name>A0ABN9Q3J2_9DINO</name>
<evidence type="ECO:0000313" key="3">
    <source>
        <dbReference type="Proteomes" id="UP001189429"/>
    </source>
</evidence>
<evidence type="ECO:0000313" key="2">
    <source>
        <dbReference type="EMBL" id="CAK0800268.1"/>
    </source>
</evidence>
<feature type="region of interest" description="Disordered" evidence="1">
    <location>
        <begin position="1"/>
        <end position="24"/>
    </location>
</feature>
<protein>
    <submittedName>
        <fullName evidence="2">Uncharacterized protein</fullName>
    </submittedName>
</protein>
<gene>
    <name evidence="2" type="ORF">PCOR1329_LOCUS8456</name>
</gene>
<proteinExistence type="predicted"/>
<evidence type="ECO:0000256" key="1">
    <source>
        <dbReference type="SAM" id="MobiDB-lite"/>
    </source>
</evidence>
<sequence length="343" mass="37241">MSWRKRAPWHNGGKGWNKSGKSNQKPYDVCADCGHWEYHTWVMRLVVMMLAVAMVSVTPQPQESVEMEPPVAVEPEWSTSRLQDAASAERTRLTRVVEDAAKAVRLASQEVHHRKTKVQKLEQLAEAKANLATDTAPHQKAQNEKTAADLALQQFKEDAWIERKRLDQRKARGAAAAAARAGDAPGAPAGAGERAEGAARGAAGRGARDNDVRMAPETMPNLGEMGEEQLRAYAAEQNLPLGLLLQFQGMAKRLAQGATVDLDAGSDAGDLPGPEAEELKTLRKRACAEVLGPDDMFRMEHLMVQRSKARTSKRLKTAADAASADFADLVRATVAQMPAQPGL</sequence>
<comment type="caution">
    <text evidence="2">The sequence shown here is derived from an EMBL/GenBank/DDBJ whole genome shotgun (WGS) entry which is preliminary data.</text>
</comment>
<organism evidence="2 3">
    <name type="scientific">Prorocentrum cordatum</name>
    <dbReference type="NCBI Taxonomy" id="2364126"/>
    <lineage>
        <taxon>Eukaryota</taxon>
        <taxon>Sar</taxon>
        <taxon>Alveolata</taxon>
        <taxon>Dinophyceae</taxon>
        <taxon>Prorocentrales</taxon>
        <taxon>Prorocentraceae</taxon>
        <taxon>Prorocentrum</taxon>
    </lineage>
</organism>
<dbReference type="EMBL" id="CAUYUJ010002325">
    <property type="protein sequence ID" value="CAK0800268.1"/>
    <property type="molecule type" value="Genomic_DNA"/>
</dbReference>
<keyword evidence="3" id="KW-1185">Reference proteome</keyword>
<accession>A0ABN9Q3J2</accession>
<reference evidence="2" key="1">
    <citation type="submission" date="2023-10" db="EMBL/GenBank/DDBJ databases">
        <authorList>
            <person name="Chen Y."/>
            <person name="Shah S."/>
            <person name="Dougan E. K."/>
            <person name="Thang M."/>
            <person name="Chan C."/>
        </authorList>
    </citation>
    <scope>NUCLEOTIDE SEQUENCE [LARGE SCALE GENOMIC DNA]</scope>
</reference>
<feature type="compositionally biased region" description="Low complexity" evidence="1">
    <location>
        <begin position="176"/>
        <end position="202"/>
    </location>
</feature>
<dbReference type="Proteomes" id="UP001189429">
    <property type="component" value="Unassembled WGS sequence"/>
</dbReference>
<feature type="region of interest" description="Disordered" evidence="1">
    <location>
        <begin position="176"/>
        <end position="213"/>
    </location>
</feature>